<organism evidence="1 2">
    <name type="scientific">Cordylochernes scorpioides</name>
    <dbReference type="NCBI Taxonomy" id="51811"/>
    <lineage>
        <taxon>Eukaryota</taxon>
        <taxon>Metazoa</taxon>
        <taxon>Ecdysozoa</taxon>
        <taxon>Arthropoda</taxon>
        <taxon>Chelicerata</taxon>
        <taxon>Arachnida</taxon>
        <taxon>Pseudoscorpiones</taxon>
        <taxon>Cheliferoidea</taxon>
        <taxon>Chernetidae</taxon>
        <taxon>Cordylochernes</taxon>
    </lineage>
</organism>
<proteinExistence type="predicted"/>
<reference evidence="1 2" key="1">
    <citation type="submission" date="2022-01" db="EMBL/GenBank/DDBJ databases">
        <title>A chromosomal length assembly of Cordylochernes scorpioides.</title>
        <authorList>
            <person name="Zeh D."/>
            <person name="Zeh J."/>
        </authorList>
    </citation>
    <scope>NUCLEOTIDE SEQUENCE [LARGE SCALE GENOMIC DNA]</scope>
    <source>
        <strain evidence="1">IN4F17</strain>
        <tissue evidence="1">Whole Body</tissue>
    </source>
</reference>
<evidence type="ECO:0000313" key="1">
    <source>
        <dbReference type="EMBL" id="UYV60780.1"/>
    </source>
</evidence>
<dbReference type="EMBL" id="CP092863">
    <property type="protein sequence ID" value="UYV60780.1"/>
    <property type="molecule type" value="Genomic_DNA"/>
</dbReference>
<accession>A0ABY6K0R7</accession>
<dbReference type="Proteomes" id="UP001235939">
    <property type="component" value="Chromosome 01"/>
</dbReference>
<name>A0ABY6K0R7_9ARAC</name>
<sequence length="71" mass="8008">MWCRWRSTGDSPPNSAALAQVLYQILKAVPLYRLNDHSWVGVDVCSPMPDALHDLFTIIIMYETPTEANST</sequence>
<gene>
    <name evidence="1" type="ORF">LAZ67_1002279</name>
</gene>
<protein>
    <submittedName>
        <fullName evidence="1">Uncharacterized protein</fullName>
    </submittedName>
</protein>
<keyword evidence="2" id="KW-1185">Reference proteome</keyword>
<evidence type="ECO:0000313" key="2">
    <source>
        <dbReference type="Proteomes" id="UP001235939"/>
    </source>
</evidence>